<dbReference type="SMART" id="SM00833">
    <property type="entry name" value="CobW_C"/>
    <property type="match status" value="1"/>
</dbReference>
<comment type="catalytic activity">
    <reaction evidence="6">
        <text>GTP + H2O = GDP + phosphate + H(+)</text>
        <dbReference type="Rhea" id="RHEA:19669"/>
        <dbReference type="ChEBI" id="CHEBI:15377"/>
        <dbReference type="ChEBI" id="CHEBI:15378"/>
        <dbReference type="ChEBI" id="CHEBI:37565"/>
        <dbReference type="ChEBI" id="CHEBI:43474"/>
        <dbReference type="ChEBI" id="CHEBI:58189"/>
    </reaction>
    <physiologicalReaction direction="left-to-right" evidence="6">
        <dbReference type="Rhea" id="RHEA:19670"/>
    </physiologicalReaction>
</comment>
<comment type="function">
    <text evidence="5">Zinc chaperone that directly transfers zinc cofactor to target proteins, thereby activating them. Zinc is transferred from the CXCC motif in the GTPase domain to the zinc binding site in target proteins in a process requiring GTP hydrolysis.</text>
</comment>
<organism evidence="9 10">
    <name type="scientific">Camelimonas fluminis</name>
    <dbReference type="NCBI Taxonomy" id="1576911"/>
    <lineage>
        <taxon>Bacteria</taxon>
        <taxon>Pseudomonadati</taxon>
        <taxon>Pseudomonadota</taxon>
        <taxon>Alphaproteobacteria</taxon>
        <taxon>Hyphomicrobiales</taxon>
        <taxon>Chelatococcaceae</taxon>
        <taxon>Camelimonas</taxon>
    </lineage>
</organism>
<evidence type="ECO:0000256" key="5">
    <source>
        <dbReference type="ARBA" id="ARBA00045658"/>
    </source>
</evidence>
<dbReference type="Pfam" id="PF07683">
    <property type="entry name" value="CobW_C"/>
    <property type="match status" value="1"/>
</dbReference>
<dbReference type="SUPFAM" id="SSF52540">
    <property type="entry name" value="P-loop containing nucleoside triphosphate hydrolases"/>
    <property type="match status" value="1"/>
</dbReference>
<evidence type="ECO:0000313" key="10">
    <source>
        <dbReference type="Proteomes" id="UP001595704"/>
    </source>
</evidence>
<dbReference type="SUPFAM" id="SSF90002">
    <property type="entry name" value="Hypothetical protein YjiA, C-terminal domain"/>
    <property type="match status" value="1"/>
</dbReference>
<evidence type="ECO:0000259" key="8">
    <source>
        <dbReference type="SMART" id="SM00833"/>
    </source>
</evidence>
<proteinExistence type="inferred from homology"/>
<keyword evidence="3" id="KW-0143">Chaperone</keyword>
<dbReference type="InterPro" id="IPR027417">
    <property type="entry name" value="P-loop_NTPase"/>
</dbReference>
<comment type="caution">
    <text evidence="9">The sequence shown here is derived from an EMBL/GenBank/DDBJ whole genome shotgun (WGS) entry which is preliminary data.</text>
</comment>
<dbReference type="RefSeq" id="WP_191319561.1">
    <property type="nucleotide sequence ID" value="NZ_BNCG01000009.1"/>
</dbReference>
<feature type="domain" description="CobW C-terminal" evidence="8">
    <location>
        <begin position="299"/>
        <end position="394"/>
    </location>
</feature>
<dbReference type="EMBL" id="JBHRYC010000058">
    <property type="protein sequence ID" value="MFC3638115.1"/>
    <property type="molecule type" value="Genomic_DNA"/>
</dbReference>
<dbReference type="Pfam" id="PF02492">
    <property type="entry name" value="cobW"/>
    <property type="match status" value="1"/>
</dbReference>
<sequence length="423" mass="45578">MTADAEKPAGPPTPLPLVVITGFLGAGKTTLLNRLLQDPALADTVVIINEFGDVGLDHLFVEAADEGLVTLSAGCLCCTVRGDLVATLEDLLRKRDNGRIAPFRRVVIETTGLADPAPVLQAVLRHPYLQMRYALAGVVTLVDAVNGAATLEAHMEAVKQAAIADRLLLTKTDIADTSTVATLRRALRALNPTARLIDVQAEGVDGALLAGLGPFGVDGKIADVRTWLDASDDGHDHHRHQDHDHHHGHHGHDGHEHGHGHEAHNHAGPCHAGCGHDHEHEHHGRGHHAHDVSRHGADIRTVALVEERTIPRATFEMFADLLRSAHGPDLLRVKGLVKLAEHPDQPVVIHGVQHVFHPPQTLPAWPDADHRTRIVFIVRGMSEDFLQRMWGAFTGKPAVDAPDRAALTDNPLAPAGFSFSAGR</sequence>
<evidence type="ECO:0000256" key="2">
    <source>
        <dbReference type="ARBA" id="ARBA00022801"/>
    </source>
</evidence>
<keyword evidence="2" id="KW-0378">Hydrolase</keyword>
<evidence type="ECO:0000256" key="3">
    <source>
        <dbReference type="ARBA" id="ARBA00023186"/>
    </source>
</evidence>
<evidence type="ECO:0000313" key="9">
    <source>
        <dbReference type="EMBL" id="MFC3638115.1"/>
    </source>
</evidence>
<dbReference type="InterPro" id="IPR051316">
    <property type="entry name" value="Zinc-reg_GTPase_activator"/>
</dbReference>
<dbReference type="CDD" id="cd03112">
    <property type="entry name" value="CobW-like"/>
    <property type="match status" value="1"/>
</dbReference>
<keyword evidence="10" id="KW-1185">Reference proteome</keyword>
<dbReference type="PANTHER" id="PTHR13748">
    <property type="entry name" value="COBW-RELATED"/>
    <property type="match status" value="1"/>
</dbReference>
<dbReference type="Gene3D" id="3.30.1220.10">
    <property type="entry name" value="CobW-like, C-terminal domain"/>
    <property type="match status" value="1"/>
</dbReference>
<comment type="similarity">
    <text evidence="4">Belongs to the SIMIBI class G3E GTPase family. ZNG1 subfamily.</text>
</comment>
<protein>
    <submittedName>
        <fullName evidence="9">CobW family GTP-binding protein</fullName>
    </submittedName>
</protein>
<name>A0ABV7UHD0_9HYPH</name>
<gene>
    <name evidence="9" type="ORF">ACFONL_12160</name>
</gene>
<reference evidence="10" key="1">
    <citation type="journal article" date="2019" name="Int. J. Syst. Evol. Microbiol.">
        <title>The Global Catalogue of Microorganisms (GCM) 10K type strain sequencing project: providing services to taxonomists for standard genome sequencing and annotation.</title>
        <authorList>
            <consortium name="The Broad Institute Genomics Platform"/>
            <consortium name="The Broad Institute Genome Sequencing Center for Infectious Disease"/>
            <person name="Wu L."/>
            <person name="Ma J."/>
        </authorList>
    </citation>
    <scope>NUCLEOTIDE SEQUENCE [LARGE SCALE GENOMIC DNA]</scope>
    <source>
        <strain evidence="10">KCTC 42282</strain>
    </source>
</reference>
<dbReference type="InterPro" id="IPR036627">
    <property type="entry name" value="CobW-likC_sf"/>
</dbReference>
<evidence type="ECO:0000256" key="4">
    <source>
        <dbReference type="ARBA" id="ARBA00034320"/>
    </source>
</evidence>
<dbReference type="InterPro" id="IPR003495">
    <property type="entry name" value="CobW/HypB/UreG_nucleotide-bd"/>
</dbReference>
<keyword evidence="1" id="KW-0547">Nucleotide-binding</keyword>
<evidence type="ECO:0000256" key="6">
    <source>
        <dbReference type="ARBA" id="ARBA00049117"/>
    </source>
</evidence>
<evidence type="ECO:0000256" key="7">
    <source>
        <dbReference type="SAM" id="MobiDB-lite"/>
    </source>
</evidence>
<dbReference type="PANTHER" id="PTHR13748:SF62">
    <property type="entry name" value="COBW DOMAIN-CONTAINING PROTEIN"/>
    <property type="match status" value="1"/>
</dbReference>
<evidence type="ECO:0000256" key="1">
    <source>
        <dbReference type="ARBA" id="ARBA00022741"/>
    </source>
</evidence>
<dbReference type="Gene3D" id="3.40.50.300">
    <property type="entry name" value="P-loop containing nucleotide triphosphate hydrolases"/>
    <property type="match status" value="1"/>
</dbReference>
<dbReference type="Proteomes" id="UP001595704">
    <property type="component" value="Unassembled WGS sequence"/>
</dbReference>
<accession>A0ABV7UHD0</accession>
<feature type="region of interest" description="Disordered" evidence="7">
    <location>
        <begin position="232"/>
        <end position="294"/>
    </location>
</feature>
<dbReference type="InterPro" id="IPR011629">
    <property type="entry name" value="CobW-like_C"/>
</dbReference>
<feature type="compositionally biased region" description="Basic and acidic residues" evidence="7">
    <location>
        <begin position="232"/>
        <end position="265"/>
    </location>
</feature>